<proteinExistence type="predicted"/>
<dbReference type="RefSeq" id="WP_100019983.1">
    <property type="nucleotide sequence ID" value="NZ_CP024724.1"/>
</dbReference>
<organism evidence="1 2">
    <name type="scientific">Prevotella intermedia</name>
    <dbReference type="NCBI Taxonomy" id="28131"/>
    <lineage>
        <taxon>Bacteria</taxon>
        <taxon>Pseudomonadati</taxon>
        <taxon>Bacteroidota</taxon>
        <taxon>Bacteroidia</taxon>
        <taxon>Bacteroidales</taxon>
        <taxon>Prevotellaceae</taxon>
        <taxon>Prevotella</taxon>
    </lineage>
</organism>
<dbReference type="AlphaFoldDB" id="A0A2D3L9U4"/>
<dbReference type="EMBL" id="CP024724">
    <property type="protein sequence ID" value="ATV27200.1"/>
    <property type="molecule type" value="Genomic_DNA"/>
</dbReference>
<sequence length="121" mass="14100">MLAKGIKFYVGKVELSDIKISLRLTIEDNGNGTLNISKWIKSKGKKYKIEEFYFTSFEADTLILSGELLYDIKYLVKKQKRSYFIYPINSLPDGVLFCDKNTKRIELIEKNIVTNNMFLIE</sequence>
<evidence type="ECO:0000313" key="1">
    <source>
        <dbReference type="EMBL" id="ATV27200.1"/>
    </source>
</evidence>
<protein>
    <submittedName>
        <fullName evidence="1">Uncharacterized protein</fullName>
    </submittedName>
</protein>
<reference evidence="1 2" key="1">
    <citation type="submission" date="2017-11" db="EMBL/GenBank/DDBJ databases">
        <title>Genome sequencing of Prevotella intermedia KCOM 2837.</title>
        <authorList>
            <person name="Kook J.-K."/>
            <person name="Park S.-N."/>
            <person name="Lim Y.K."/>
        </authorList>
    </citation>
    <scope>NUCLEOTIDE SEQUENCE [LARGE SCALE GENOMIC DNA]</scope>
    <source>
        <strain evidence="1 2">KCOM 2837</strain>
    </source>
</reference>
<name>A0A2D3L9U4_PREIN</name>
<evidence type="ECO:0000313" key="2">
    <source>
        <dbReference type="Proteomes" id="UP000229630"/>
    </source>
</evidence>
<accession>A0A2D3L9U4</accession>
<gene>
    <name evidence="1" type="ORF">CTM62_10425</name>
</gene>
<dbReference type="Proteomes" id="UP000229630">
    <property type="component" value="Chromosome 2"/>
</dbReference>